<evidence type="ECO:0000256" key="6">
    <source>
        <dbReference type="ARBA" id="ARBA00022840"/>
    </source>
</evidence>
<dbReference type="OMA" id="TRFHDFK"/>
<evidence type="ECO:0000256" key="14">
    <source>
        <dbReference type="ARBA" id="ARBA00047984"/>
    </source>
</evidence>
<keyword evidence="6 16" id="KW-0067">ATP-binding</keyword>
<evidence type="ECO:0000256" key="8">
    <source>
        <dbReference type="ARBA" id="ARBA00022917"/>
    </source>
</evidence>
<keyword evidence="4 16" id="KW-0378">Hydrolase</keyword>
<dbReference type="PANTHER" id="PTHR47958">
    <property type="entry name" value="ATP-DEPENDENT RNA HELICASE DBP3"/>
    <property type="match status" value="1"/>
</dbReference>
<sequence length="403" mass="45271">MASAAAVAVAKQQLLSDDSDISANVPAISRFESMDLKEELLKGMFTYGFKKPSAIQQRFIVPFLAGKDLIAQASSGTGKTSAIALCLLQCVNTSVRETQALVLSPTRELAMQTQELTSNLGVYMGVASHACVGGRAMQEDTTSVDAGPQIISGTPGRVYDMIRRKHLRTSSLKVLVLDEADEMLGKGFKEQIHDIYRFLPPTQVVLVSATLPPDVLEMTNKFMTEPVRILVKRDEITVDEIRQYFVSVDKEEYKFETLCDLYDTLTVAHAVIFCNTRKKVEWLSRKMTQEQFSVSSIHGEMPQAERELIMKDFRDGKSRVLITTDVWSRGIDVEQISLIVNYDLPLAREQYIHRIGRTGRFGRRGVAISLVKKDEIKTLKDIEQFYSTQIEELPSNLDTLFQV</sequence>
<evidence type="ECO:0000256" key="1">
    <source>
        <dbReference type="ARBA" id="ARBA00012552"/>
    </source>
</evidence>
<comment type="function">
    <text evidence="11">ATP-dependent RNA helicase which is a subunit of the eIF4F complex involved in cap recognition and is required for mRNA binding to ribosome. In the current model of translation initiation, eIF4A unwinds RNA secondary structures in the 5'-UTR of mRNAs which is necessary to allow efficient binding of the small ribosomal subunit, and subsequent scanning for the initiator codon.</text>
</comment>
<proteinExistence type="inferred from homology"/>
<dbReference type="InterPro" id="IPR011545">
    <property type="entry name" value="DEAD/DEAH_box_helicase_dom"/>
</dbReference>
<dbReference type="InterPro" id="IPR027417">
    <property type="entry name" value="P-loop_NTPase"/>
</dbReference>
<accession>A0A0S4JDA6</accession>
<dbReference type="SMART" id="SM00490">
    <property type="entry name" value="HELICc"/>
    <property type="match status" value="1"/>
</dbReference>
<dbReference type="Pfam" id="PF00271">
    <property type="entry name" value="Helicase_C"/>
    <property type="match status" value="1"/>
</dbReference>
<dbReference type="OrthoDB" id="10265785at2759"/>
<feature type="domain" description="Helicase C-terminal" evidence="18">
    <location>
        <begin position="240"/>
        <end position="401"/>
    </location>
</feature>
<evidence type="ECO:0000256" key="7">
    <source>
        <dbReference type="ARBA" id="ARBA00022884"/>
    </source>
</evidence>
<gene>
    <name evidence="20" type="ORF">BSAL_01490</name>
</gene>
<dbReference type="VEuPathDB" id="TriTrypDB:BSAL_01490"/>
<evidence type="ECO:0000256" key="13">
    <source>
        <dbReference type="ARBA" id="ARBA00030297"/>
    </source>
</evidence>
<evidence type="ECO:0000313" key="21">
    <source>
        <dbReference type="Proteomes" id="UP000051952"/>
    </source>
</evidence>
<comment type="similarity">
    <text evidence="9">Belongs to the DEAD box helicase family. eIF4A subfamily.</text>
</comment>
<comment type="catalytic activity">
    <reaction evidence="14">
        <text>ATP + H2O = ADP + phosphate + H(+)</text>
        <dbReference type="Rhea" id="RHEA:13065"/>
        <dbReference type="ChEBI" id="CHEBI:15377"/>
        <dbReference type="ChEBI" id="CHEBI:15378"/>
        <dbReference type="ChEBI" id="CHEBI:30616"/>
        <dbReference type="ChEBI" id="CHEBI:43474"/>
        <dbReference type="ChEBI" id="CHEBI:456216"/>
        <dbReference type="EC" id="3.6.4.13"/>
    </reaction>
</comment>
<reference evidence="21" key="1">
    <citation type="submission" date="2015-09" db="EMBL/GenBank/DDBJ databases">
        <authorList>
            <consortium name="Pathogen Informatics"/>
        </authorList>
    </citation>
    <scope>NUCLEOTIDE SEQUENCE [LARGE SCALE GENOMIC DNA]</scope>
    <source>
        <strain evidence="21">Lake Konstanz</strain>
    </source>
</reference>
<feature type="domain" description="Helicase ATP-binding" evidence="17">
    <location>
        <begin position="60"/>
        <end position="229"/>
    </location>
</feature>
<dbReference type="EC" id="3.6.4.13" evidence="1"/>
<dbReference type="GO" id="GO:0003724">
    <property type="term" value="F:RNA helicase activity"/>
    <property type="evidence" value="ECO:0007669"/>
    <property type="project" value="UniProtKB-EC"/>
</dbReference>
<dbReference type="GO" id="GO:0003743">
    <property type="term" value="F:translation initiation factor activity"/>
    <property type="evidence" value="ECO:0007669"/>
    <property type="project" value="UniProtKB-KW"/>
</dbReference>
<feature type="domain" description="DEAD-box RNA helicase Q" evidence="19">
    <location>
        <begin position="29"/>
        <end position="57"/>
    </location>
</feature>
<evidence type="ECO:0000256" key="3">
    <source>
        <dbReference type="ARBA" id="ARBA00022741"/>
    </source>
</evidence>
<keyword evidence="8" id="KW-0648">Protein biosynthesis</keyword>
<feature type="short sequence motif" description="Q motif" evidence="15">
    <location>
        <begin position="29"/>
        <end position="57"/>
    </location>
</feature>
<evidence type="ECO:0000256" key="10">
    <source>
        <dbReference type="ARBA" id="ARBA00024417"/>
    </source>
</evidence>
<dbReference type="SMART" id="SM00487">
    <property type="entry name" value="DEXDc"/>
    <property type="match status" value="1"/>
</dbReference>
<evidence type="ECO:0000259" key="17">
    <source>
        <dbReference type="PROSITE" id="PS51192"/>
    </source>
</evidence>
<dbReference type="SUPFAM" id="SSF52540">
    <property type="entry name" value="P-loop containing nucleoside triphosphate hydrolases"/>
    <property type="match status" value="1"/>
</dbReference>
<dbReference type="GO" id="GO:0016787">
    <property type="term" value="F:hydrolase activity"/>
    <property type="evidence" value="ECO:0007669"/>
    <property type="project" value="UniProtKB-KW"/>
</dbReference>
<keyword evidence="2" id="KW-0396">Initiation factor</keyword>
<evidence type="ECO:0000256" key="4">
    <source>
        <dbReference type="ARBA" id="ARBA00022801"/>
    </source>
</evidence>
<dbReference type="InterPro" id="IPR014014">
    <property type="entry name" value="RNA_helicase_DEAD_Q_motif"/>
</dbReference>
<dbReference type="GO" id="GO:0003723">
    <property type="term" value="F:RNA binding"/>
    <property type="evidence" value="ECO:0007669"/>
    <property type="project" value="UniProtKB-KW"/>
</dbReference>
<keyword evidence="3 16" id="KW-0547">Nucleotide-binding</keyword>
<dbReference type="AlphaFoldDB" id="A0A0S4JDA6"/>
<keyword evidence="5 16" id="KW-0347">Helicase</keyword>
<evidence type="ECO:0000256" key="16">
    <source>
        <dbReference type="RuleBase" id="RU000492"/>
    </source>
</evidence>
<comment type="subunit">
    <text evidence="12">eIF4F is a multi-subunit complex, the composition of which varies with external and internal environmental conditions. It is composed of at least EIF4A, EIF4E and EIF4G.</text>
</comment>
<evidence type="ECO:0000256" key="11">
    <source>
        <dbReference type="ARBA" id="ARBA00024769"/>
    </source>
</evidence>
<dbReference type="InterPro" id="IPR000629">
    <property type="entry name" value="RNA-helicase_DEAD-box_CS"/>
</dbReference>
<protein>
    <recommendedName>
        <fullName evidence="10">Probable eukaryotic initiation factor 4A</fullName>
        <ecNumber evidence="1">3.6.4.13</ecNumber>
    </recommendedName>
    <alternativeName>
        <fullName evidence="13">ATP-dependent RNA helicase eIF4A</fullName>
    </alternativeName>
</protein>
<dbReference type="CDD" id="cd18787">
    <property type="entry name" value="SF2_C_DEAD"/>
    <property type="match status" value="1"/>
</dbReference>
<dbReference type="PROSITE" id="PS51192">
    <property type="entry name" value="HELICASE_ATP_BIND_1"/>
    <property type="match status" value="1"/>
</dbReference>
<dbReference type="EMBL" id="CYKH01001609">
    <property type="protein sequence ID" value="CUG88021.1"/>
    <property type="molecule type" value="Genomic_DNA"/>
</dbReference>
<evidence type="ECO:0000259" key="19">
    <source>
        <dbReference type="PROSITE" id="PS51195"/>
    </source>
</evidence>
<dbReference type="PROSITE" id="PS51195">
    <property type="entry name" value="Q_MOTIF"/>
    <property type="match status" value="1"/>
</dbReference>
<dbReference type="Pfam" id="PF00270">
    <property type="entry name" value="DEAD"/>
    <property type="match status" value="1"/>
</dbReference>
<keyword evidence="7" id="KW-0694">RNA-binding</keyword>
<dbReference type="InterPro" id="IPR014001">
    <property type="entry name" value="Helicase_ATP-bd"/>
</dbReference>
<name>A0A0S4JDA6_BODSA</name>
<dbReference type="FunFam" id="3.40.50.300:FF:000031">
    <property type="entry name" value="Eukaryotic initiation factor 4A-III"/>
    <property type="match status" value="1"/>
</dbReference>
<evidence type="ECO:0000259" key="18">
    <source>
        <dbReference type="PROSITE" id="PS51194"/>
    </source>
</evidence>
<keyword evidence="21" id="KW-1185">Reference proteome</keyword>
<dbReference type="FunFam" id="3.40.50.300:FF:000849">
    <property type="entry name" value="ATP-dependent RNA helicase DBP5"/>
    <property type="match status" value="1"/>
</dbReference>
<evidence type="ECO:0000256" key="2">
    <source>
        <dbReference type="ARBA" id="ARBA00022540"/>
    </source>
</evidence>
<evidence type="ECO:0000313" key="20">
    <source>
        <dbReference type="EMBL" id="CUG88021.1"/>
    </source>
</evidence>
<dbReference type="PROSITE" id="PS00039">
    <property type="entry name" value="DEAD_ATP_HELICASE"/>
    <property type="match status" value="1"/>
</dbReference>
<evidence type="ECO:0000256" key="12">
    <source>
        <dbReference type="ARBA" id="ARBA00025917"/>
    </source>
</evidence>
<dbReference type="Gene3D" id="3.40.50.300">
    <property type="entry name" value="P-loop containing nucleotide triphosphate hydrolases"/>
    <property type="match status" value="2"/>
</dbReference>
<dbReference type="PROSITE" id="PS51194">
    <property type="entry name" value="HELICASE_CTER"/>
    <property type="match status" value="1"/>
</dbReference>
<dbReference type="InterPro" id="IPR001650">
    <property type="entry name" value="Helicase_C-like"/>
</dbReference>
<evidence type="ECO:0000256" key="15">
    <source>
        <dbReference type="PROSITE-ProRule" id="PRU00552"/>
    </source>
</evidence>
<dbReference type="Proteomes" id="UP000051952">
    <property type="component" value="Unassembled WGS sequence"/>
</dbReference>
<evidence type="ECO:0000256" key="5">
    <source>
        <dbReference type="ARBA" id="ARBA00022806"/>
    </source>
</evidence>
<dbReference type="GO" id="GO:0005524">
    <property type="term" value="F:ATP binding"/>
    <property type="evidence" value="ECO:0007669"/>
    <property type="project" value="UniProtKB-KW"/>
</dbReference>
<evidence type="ECO:0000256" key="9">
    <source>
        <dbReference type="ARBA" id="ARBA00024352"/>
    </source>
</evidence>
<organism evidence="20 21">
    <name type="scientific">Bodo saltans</name>
    <name type="common">Flagellated protozoan</name>
    <dbReference type="NCBI Taxonomy" id="75058"/>
    <lineage>
        <taxon>Eukaryota</taxon>
        <taxon>Discoba</taxon>
        <taxon>Euglenozoa</taxon>
        <taxon>Kinetoplastea</taxon>
        <taxon>Metakinetoplastina</taxon>
        <taxon>Eubodonida</taxon>
        <taxon>Bodonidae</taxon>
        <taxon>Bodo</taxon>
    </lineage>
</organism>